<gene>
    <name evidence="1" type="ORF">FDY95_22610</name>
</gene>
<sequence length="331" mass="38741">MNKPNMDSMDWFAADVTWQLLGYPTLNSFLQTWVPKARFHSLVPEDVRNAYRTTSYLLANSWHHYPMYDQGLQHLLGILEMAVKFRAEQLGIAVTSSSQHRHSQPPKLANLIDLVCRRAQAQELKQKLHWARKMRNYHAHPDRYRFAPVVMQQAVLPLLNLLNELFIDPMQATQAEQQMRQLRRHSQVLHGKLLILEYQGLRYLMHQAEPLRAFYSADHWRSLWAFYPVLPQAHESLSQHRYLPPIVLSLRAVEKESGGFQALDVTTGRLVRVLVNQDVRNQEVWEAHQQAWRLADRTDRWLFASSQQSNVRRAQHQLEHEFGWSYGGGAV</sequence>
<keyword evidence="2" id="KW-1185">Reference proteome</keyword>
<protein>
    <submittedName>
        <fullName evidence="1">Uncharacterized protein</fullName>
    </submittedName>
</protein>
<proteinExistence type="predicted"/>
<dbReference type="EMBL" id="VAJM01000015">
    <property type="protein sequence ID" value="TLM88977.1"/>
    <property type="molecule type" value="Genomic_DNA"/>
</dbReference>
<dbReference type="AlphaFoldDB" id="A0A5R8WJB5"/>
<name>A0A5R8WJB5_9BACT</name>
<organism evidence="1 2">
    <name type="scientific">Hymenobacter jeollabukensis</name>
    <dbReference type="NCBI Taxonomy" id="2025313"/>
    <lineage>
        <taxon>Bacteria</taxon>
        <taxon>Pseudomonadati</taxon>
        <taxon>Bacteroidota</taxon>
        <taxon>Cytophagia</taxon>
        <taxon>Cytophagales</taxon>
        <taxon>Hymenobacteraceae</taxon>
        <taxon>Hymenobacter</taxon>
    </lineage>
</organism>
<reference evidence="1 2" key="1">
    <citation type="submission" date="2019-05" db="EMBL/GenBank/DDBJ databases">
        <title>Hymenobacter edaphi sp. nov., isolated from abandoned arsenic-contaminated farmland soil.</title>
        <authorList>
            <person name="Nie L."/>
        </authorList>
    </citation>
    <scope>NUCLEOTIDE SEQUENCE [LARGE SCALE GENOMIC DNA]</scope>
    <source>
        <strain evidence="1 2">1-3-3-8</strain>
    </source>
</reference>
<evidence type="ECO:0000313" key="1">
    <source>
        <dbReference type="EMBL" id="TLM88977.1"/>
    </source>
</evidence>
<dbReference type="Proteomes" id="UP000305517">
    <property type="component" value="Unassembled WGS sequence"/>
</dbReference>
<dbReference type="RefSeq" id="WP_138081308.1">
    <property type="nucleotide sequence ID" value="NZ_VAJM01000015.1"/>
</dbReference>
<dbReference type="OrthoDB" id="894023at2"/>
<accession>A0A5R8WJB5</accession>
<comment type="caution">
    <text evidence="1">The sequence shown here is derived from an EMBL/GenBank/DDBJ whole genome shotgun (WGS) entry which is preliminary data.</text>
</comment>
<evidence type="ECO:0000313" key="2">
    <source>
        <dbReference type="Proteomes" id="UP000305517"/>
    </source>
</evidence>